<dbReference type="Proteomes" id="UP000198923">
    <property type="component" value="Unassembled WGS sequence"/>
</dbReference>
<feature type="coiled-coil region" evidence="1">
    <location>
        <begin position="91"/>
        <end position="118"/>
    </location>
</feature>
<dbReference type="STRING" id="504805.SAMN05421505_102346"/>
<dbReference type="InterPro" id="IPR009057">
    <property type="entry name" value="Homeodomain-like_sf"/>
</dbReference>
<evidence type="ECO:0008006" key="5">
    <source>
        <dbReference type="Google" id="ProtNLM"/>
    </source>
</evidence>
<keyword evidence="4" id="KW-1185">Reference proteome</keyword>
<dbReference type="RefSeq" id="WP_093168099.1">
    <property type="nucleotide sequence ID" value="NZ_FNCN01000002.1"/>
</dbReference>
<accession>A0A1G7SMQ4</accession>
<dbReference type="SUPFAM" id="SSF46689">
    <property type="entry name" value="Homeodomain-like"/>
    <property type="match status" value="1"/>
</dbReference>
<dbReference type="OrthoDB" id="52928at2"/>
<evidence type="ECO:0000256" key="2">
    <source>
        <dbReference type="SAM" id="MobiDB-lite"/>
    </source>
</evidence>
<dbReference type="EMBL" id="FNCN01000002">
    <property type="protein sequence ID" value="SDG23530.1"/>
    <property type="molecule type" value="Genomic_DNA"/>
</dbReference>
<reference evidence="3 4" key="1">
    <citation type="submission" date="2016-10" db="EMBL/GenBank/DDBJ databases">
        <authorList>
            <person name="de Groot N.N."/>
        </authorList>
    </citation>
    <scope>NUCLEOTIDE SEQUENCE [LARGE SCALE GENOMIC DNA]</scope>
    <source>
        <strain evidence="3 4">CPCC 201354</strain>
    </source>
</reference>
<protein>
    <recommendedName>
        <fullName evidence="5">Transposase</fullName>
    </recommendedName>
</protein>
<organism evidence="3 4">
    <name type="scientific">Sinosporangium album</name>
    <dbReference type="NCBI Taxonomy" id="504805"/>
    <lineage>
        <taxon>Bacteria</taxon>
        <taxon>Bacillati</taxon>
        <taxon>Actinomycetota</taxon>
        <taxon>Actinomycetes</taxon>
        <taxon>Streptosporangiales</taxon>
        <taxon>Streptosporangiaceae</taxon>
        <taxon>Sinosporangium</taxon>
    </lineage>
</organism>
<sequence>MTDLTTPARHDGQVGSTPSNPPGPGGRARRRTFTAEYKLAILEEYEHADAQGRGAMLRREKLLTSHISEWRRARDGGALQALEPRTRKPARTATEIENEKLRKERDRLAKELAQAKAALEIVGKAHAYAGDRCQATVSLSVSMALAYAA</sequence>
<proteinExistence type="predicted"/>
<feature type="region of interest" description="Disordered" evidence="2">
    <location>
        <begin position="1"/>
        <end position="32"/>
    </location>
</feature>
<name>A0A1G7SMQ4_9ACTN</name>
<evidence type="ECO:0000313" key="4">
    <source>
        <dbReference type="Proteomes" id="UP000198923"/>
    </source>
</evidence>
<keyword evidence="1" id="KW-0175">Coiled coil</keyword>
<dbReference type="AlphaFoldDB" id="A0A1G7SMQ4"/>
<gene>
    <name evidence="3" type="ORF">SAMN05421505_102346</name>
</gene>
<evidence type="ECO:0000256" key="1">
    <source>
        <dbReference type="SAM" id="Coils"/>
    </source>
</evidence>
<evidence type="ECO:0000313" key="3">
    <source>
        <dbReference type="EMBL" id="SDG23530.1"/>
    </source>
</evidence>